<keyword evidence="10" id="KW-1185">Reference proteome</keyword>
<accession>A0A1T4WV24</accession>
<evidence type="ECO:0000256" key="6">
    <source>
        <dbReference type="ARBA" id="ARBA00023316"/>
    </source>
</evidence>
<evidence type="ECO:0000256" key="2">
    <source>
        <dbReference type="ARBA" id="ARBA00013090"/>
    </source>
</evidence>
<comment type="catalytic activity">
    <reaction evidence="1 8">
        <text>L-glutamate = D-glutamate</text>
        <dbReference type="Rhea" id="RHEA:12813"/>
        <dbReference type="ChEBI" id="CHEBI:29985"/>
        <dbReference type="ChEBI" id="CHEBI:29986"/>
        <dbReference type="EC" id="5.1.1.3"/>
    </reaction>
</comment>
<feature type="binding site" evidence="8">
    <location>
        <begin position="190"/>
        <end position="191"/>
    </location>
    <ligand>
        <name>substrate</name>
    </ligand>
</feature>
<evidence type="ECO:0000313" key="9">
    <source>
        <dbReference type="EMBL" id="SKA81203.1"/>
    </source>
</evidence>
<dbReference type="STRING" id="1121442.SAMN02745702_02684"/>
<feature type="binding site" evidence="8">
    <location>
        <begin position="12"/>
        <end position="13"/>
    </location>
    <ligand>
        <name>substrate</name>
    </ligand>
</feature>
<dbReference type="FunFam" id="3.40.50.1860:FF:000002">
    <property type="entry name" value="Glutamate racemase"/>
    <property type="match status" value="1"/>
</dbReference>
<dbReference type="NCBIfam" id="TIGR00067">
    <property type="entry name" value="glut_race"/>
    <property type="match status" value="1"/>
</dbReference>
<dbReference type="HAMAP" id="MF_00258">
    <property type="entry name" value="Glu_racemase"/>
    <property type="match status" value="1"/>
</dbReference>
<keyword evidence="3 8" id="KW-0133">Cell shape</keyword>
<evidence type="ECO:0000256" key="5">
    <source>
        <dbReference type="ARBA" id="ARBA00023235"/>
    </source>
</evidence>
<dbReference type="SUPFAM" id="SSF53681">
    <property type="entry name" value="Aspartate/glutamate racemase"/>
    <property type="match status" value="2"/>
</dbReference>
<name>A0A1T4WV24_9BACT</name>
<reference evidence="9 10" key="1">
    <citation type="submission" date="2017-02" db="EMBL/GenBank/DDBJ databases">
        <authorList>
            <person name="Peterson S.W."/>
        </authorList>
    </citation>
    <scope>NUCLEOTIDE SEQUENCE [LARGE SCALE GENOMIC DNA]</scope>
    <source>
        <strain evidence="9 10">DSM 18034</strain>
    </source>
</reference>
<dbReference type="PANTHER" id="PTHR21198">
    <property type="entry name" value="GLUTAMATE RACEMASE"/>
    <property type="match status" value="1"/>
</dbReference>
<keyword evidence="4 8" id="KW-0573">Peptidoglycan synthesis</keyword>
<dbReference type="EC" id="5.1.1.3" evidence="2 8"/>
<comment type="function">
    <text evidence="8">Provides the (R)-glutamate required for cell wall biosynthesis.</text>
</comment>
<dbReference type="GO" id="GO:0008360">
    <property type="term" value="P:regulation of cell shape"/>
    <property type="evidence" value="ECO:0007669"/>
    <property type="project" value="UniProtKB-KW"/>
</dbReference>
<dbReference type="InterPro" id="IPR015942">
    <property type="entry name" value="Asp/Glu/hydantoin_racemase"/>
</dbReference>
<evidence type="ECO:0000313" key="10">
    <source>
        <dbReference type="Proteomes" id="UP000189733"/>
    </source>
</evidence>
<dbReference type="Gene3D" id="3.40.50.1860">
    <property type="match status" value="2"/>
</dbReference>
<evidence type="ECO:0000256" key="8">
    <source>
        <dbReference type="HAMAP-Rule" id="MF_00258"/>
    </source>
</evidence>
<dbReference type="InterPro" id="IPR033134">
    <property type="entry name" value="Asp/Glu_racemase_AS_2"/>
</dbReference>
<organism evidence="9 10">
    <name type="scientific">Desulfobaculum bizertense DSM 18034</name>
    <dbReference type="NCBI Taxonomy" id="1121442"/>
    <lineage>
        <taxon>Bacteria</taxon>
        <taxon>Pseudomonadati</taxon>
        <taxon>Thermodesulfobacteriota</taxon>
        <taxon>Desulfovibrionia</taxon>
        <taxon>Desulfovibrionales</taxon>
        <taxon>Desulfovibrionaceae</taxon>
        <taxon>Desulfobaculum</taxon>
    </lineage>
</organism>
<dbReference type="InterPro" id="IPR001920">
    <property type="entry name" value="Asp/Glu_race"/>
</dbReference>
<dbReference type="EMBL" id="FUYA01000011">
    <property type="protein sequence ID" value="SKA81203.1"/>
    <property type="molecule type" value="Genomic_DNA"/>
</dbReference>
<feature type="binding site" evidence="8">
    <location>
        <begin position="44"/>
        <end position="45"/>
    </location>
    <ligand>
        <name>substrate</name>
    </ligand>
</feature>
<protein>
    <recommendedName>
        <fullName evidence="7 8">Glutamate racemase</fullName>
        <ecNumber evidence="2 8">5.1.1.3</ecNumber>
    </recommendedName>
</protein>
<comment type="similarity">
    <text evidence="8">Belongs to the aspartate/glutamate racemases family.</text>
</comment>
<feature type="active site" description="Proton donor/acceptor" evidence="8">
    <location>
        <position position="189"/>
    </location>
</feature>
<feature type="binding site" evidence="8">
    <location>
        <begin position="76"/>
        <end position="77"/>
    </location>
    <ligand>
        <name>substrate</name>
    </ligand>
</feature>
<evidence type="ECO:0000256" key="1">
    <source>
        <dbReference type="ARBA" id="ARBA00001602"/>
    </source>
</evidence>
<keyword evidence="6 8" id="KW-0961">Cell wall biogenesis/degradation</keyword>
<dbReference type="RefSeq" id="WP_078686038.1">
    <property type="nucleotide sequence ID" value="NZ_FUYA01000011.1"/>
</dbReference>
<keyword evidence="5 8" id="KW-0413">Isomerase</keyword>
<feature type="active site" description="Proton donor/acceptor" evidence="8">
    <location>
        <position position="75"/>
    </location>
</feature>
<evidence type="ECO:0000256" key="3">
    <source>
        <dbReference type="ARBA" id="ARBA00022960"/>
    </source>
</evidence>
<dbReference type="GO" id="GO:0009252">
    <property type="term" value="P:peptidoglycan biosynthetic process"/>
    <property type="evidence" value="ECO:0007669"/>
    <property type="project" value="UniProtKB-UniRule"/>
</dbReference>
<evidence type="ECO:0000256" key="7">
    <source>
        <dbReference type="ARBA" id="ARBA00070053"/>
    </source>
</evidence>
<comment type="pathway">
    <text evidence="8">Cell wall biogenesis; peptidoglycan biosynthesis.</text>
</comment>
<proteinExistence type="inferred from homology"/>
<dbReference type="GO" id="GO:0008881">
    <property type="term" value="F:glutamate racemase activity"/>
    <property type="evidence" value="ECO:0007669"/>
    <property type="project" value="UniProtKB-UniRule"/>
</dbReference>
<gene>
    <name evidence="8" type="primary">murI</name>
    <name evidence="9" type="ORF">SAMN02745702_02684</name>
</gene>
<dbReference type="OrthoDB" id="9801055at2"/>
<dbReference type="UniPathway" id="UPA00219"/>
<dbReference type="AlphaFoldDB" id="A0A1T4WV24"/>
<dbReference type="Proteomes" id="UP000189733">
    <property type="component" value="Unassembled WGS sequence"/>
</dbReference>
<evidence type="ECO:0000256" key="4">
    <source>
        <dbReference type="ARBA" id="ARBA00022984"/>
    </source>
</evidence>
<dbReference type="PROSITE" id="PS00924">
    <property type="entry name" value="ASP_GLU_RACEMASE_2"/>
    <property type="match status" value="1"/>
</dbReference>
<dbReference type="InterPro" id="IPR004391">
    <property type="entry name" value="Glu_race"/>
</dbReference>
<dbReference type="GO" id="GO:0071555">
    <property type="term" value="P:cell wall organization"/>
    <property type="evidence" value="ECO:0007669"/>
    <property type="project" value="UniProtKB-KW"/>
</dbReference>
<dbReference type="Pfam" id="PF01177">
    <property type="entry name" value="Asp_Glu_race"/>
    <property type="match status" value="1"/>
</dbReference>
<sequence>MDRSQLPIGLFDSGVGGLTVLKAIQQRLPNEDLIYLGDTARLPYGTKGPNTISKYALQCSARLVERGIKALVIACNTVSSVALQSLREAYPGLPVIGVIQPGAKAGVQATQNGRIAVLATIQTINGKAYQKAITTLMPEARVMGVPCSLFVALAEEGWTSGPLVEGIAARYLDPVFASSTPPDSVVLGCTHFPLLKDAIQNVVGKDVHIVDSAATTAEAVDIELHRLGLNKREGCGKKLFLATDDVSKFTKNGGKFLGSPIPQDLVELVNL</sequence>
<dbReference type="PANTHER" id="PTHR21198:SF2">
    <property type="entry name" value="GLUTAMATE RACEMASE"/>
    <property type="match status" value="1"/>
</dbReference>